<keyword evidence="8 15" id="KW-0489">Methyltransferase</keyword>
<evidence type="ECO:0000256" key="6">
    <source>
        <dbReference type="ARBA" id="ARBA00014679"/>
    </source>
</evidence>
<keyword evidence="7 15" id="KW-0963">Cytoplasm</keyword>
<keyword evidence="10 15" id="KW-0949">S-adenosyl-L-methionine</keyword>
<dbReference type="InterPro" id="IPR002649">
    <property type="entry name" value="tRNA_m1G_MeTrfase_TrmD"/>
</dbReference>
<dbReference type="GO" id="GO:0002939">
    <property type="term" value="P:tRNA N1-guanine methylation"/>
    <property type="evidence" value="ECO:0007669"/>
    <property type="project" value="TreeGrafter"/>
</dbReference>
<keyword evidence="9 15" id="KW-0808">Transferase</keyword>
<evidence type="ECO:0000256" key="1">
    <source>
        <dbReference type="ARBA" id="ARBA00002634"/>
    </source>
</evidence>
<evidence type="ECO:0000256" key="10">
    <source>
        <dbReference type="ARBA" id="ARBA00022691"/>
    </source>
</evidence>
<evidence type="ECO:0000256" key="17">
    <source>
        <dbReference type="RuleBase" id="RU003464"/>
    </source>
</evidence>
<feature type="domain" description="tRNA methyltransferase TRMD/TRM10-type" evidence="18">
    <location>
        <begin position="1"/>
        <end position="215"/>
    </location>
</feature>
<dbReference type="InterPro" id="IPR023148">
    <property type="entry name" value="tRNA_m1G_MeTrfase_C_sf"/>
</dbReference>
<gene>
    <name evidence="15 19" type="primary">trmD</name>
    <name evidence="19" type="ORF">CPU2_257</name>
</gene>
<dbReference type="HAMAP" id="MF_00605">
    <property type="entry name" value="TrmD"/>
    <property type="match status" value="1"/>
</dbReference>
<evidence type="ECO:0000313" key="19">
    <source>
        <dbReference type="EMBL" id="BBA17763.1"/>
    </source>
</evidence>
<evidence type="ECO:0000256" key="4">
    <source>
        <dbReference type="ARBA" id="ARBA00011738"/>
    </source>
</evidence>
<evidence type="ECO:0000256" key="15">
    <source>
        <dbReference type="HAMAP-Rule" id="MF_00605"/>
    </source>
</evidence>
<dbReference type="InterPro" id="IPR029026">
    <property type="entry name" value="tRNA_m1G_MTases_N"/>
</dbReference>
<accession>A0AAD1CLS4</accession>
<sequence length="220" mass="25188">MRIDIVSVIPEILKSPFSNSMIQRAINKKILEIYLHDLRKYGLGKRKKVDDYPYGGGAGMVIRIEPVYRCFHKLFSERDYDEKIFMTPDGNIFSQKYAYEFSCKKNIIILCGRYKGIDQRIRDHLISKEISIGPYVLSGGELAAAVVVEAVTRLLPGVLNNPDSMITDSFQIKSINSPPLYTRPILYKGLSVPKILVSGHHKKIKDWFYEKSILKKKIDS</sequence>
<dbReference type="InterPro" id="IPR029028">
    <property type="entry name" value="Alpha/beta_knot_MTases"/>
</dbReference>
<evidence type="ECO:0000256" key="3">
    <source>
        <dbReference type="ARBA" id="ARBA00007630"/>
    </source>
</evidence>
<dbReference type="SUPFAM" id="SSF75217">
    <property type="entry name" value="alpha/beta knot"/>
    <property type="match status" value="1"/>
</dbReference>
<dbReference type="Gene3D" id="3.40.1280.10">
    <property type="match status" value="1"/>
</dbReference>
<dbReference type="AlphaFoldDB" id="A0AAD1CLS4"/>
<comment type="similarity">
    <text evidence="3 15 17">Belongs to the RNA methyltransferase TrmD family.</text>
</comment>
<dbReference type="Gene3D" id="1.10.1270.20">
    <property type="entry name" value="tRNA(m1g37)methyltransferase, domain 2"/>
    <property type="match status" value="1"/>
</dbReference>
<dbReference type="InterPro" id="IPR016009">
    <property type="entry name" value="tRNA_MeTrfase_TRMD/TRM10"/>
</dbReference>
<dbReference type="RefSeq" id="WP_110548740.1">
    <property type="nucleotide sequence ID" value="NZ_AP014610.1"/>
</dbReference>
<comment type="function">
    <text evidence="1 15 17">Specifically methylates guanosine-37 in various tRNAs.</text>
</comment>
<evidence type="ECO:0000256" key="7">
    <source>
        <dbReference type="ARBA" id="ARBA00022490"/>
    </source>
</evidence>
<evidence type="ECO:0000259" key="18">
    <source>
        <dbReference type="Pfam" id="PF01746"/>
    </source>
</evidence>
<evidence type="ECO:0000256" key="13">
    <source>
        <dbReference type="ARBA" id="ARBA00033392"/>
    </source>
</evidence>
<dbReference type="PANTHER" id="PTHR46417:SF1">
    <property type="entry name" value="TRNA (GUANINE-N(1)-)-METHYLTRANSFERASE"/>
    <property type="match status" value="1"/>
</dbReference>
<evidence type="ECO:0000256" key="11">
    <source>
        <dbReference type="ARBA" id="ARBA00022694"/>
    </source>
</evidence>
<dbReference type="Pfam" id="PF01746">
    <property type="entry name" value="tRNA_m1G_MT"/>
    <property type="match status" value="1"/>
</dbReference>
<evidence type="ECO:0000256" key="9">
    <source>
        <dbReference type="ARBA" id="ARBA00022679"/>
    </source>
</evidence>
<evidence type="ECO:0000256" key="8">
    <source>
        <dbReference type="ARBA" id="ARBA00022603"/>
    </source>
</evidence>
<dbReference type="GO" id="GO:0052906">
    <property type="term" value="F:tRNA (guanine(37)-N1)-methyltransferase activity"/>
    <property type="evidence" value="ECO:0007669"/>
    <property type="project" value="UniProtKB-UniRule"/>
</dbReference>
<evidence type="ECO:0000256" key="14">
    <source>
        <dbReference type="ARBA" id="ARBA00047783"/>
    </source>
</evidence>
<evidence type="ECO:0000256" key="12">
    <source>
        <dbReference type="ARBA" id="ARBA00029736"/>
    </source>
</evidence>
<name>A0AAD1CLS4_9FLAO</name>
<dbReference type="NCBIfam" id="NF000648">
    <property type="entry name" value="PRK00026.1"/>
    <property type="match status" value="1"/>
</dbReference>
<proteinExistence type="inferred from homology"/>
<protein>
    <recommendedName>
        <fullName evidence="6 15">tRNA (guanine-N(1)-)-methyltransferase</fullName>
        <ecNumber evidence="5 15">2.1.1.228</ecNumber>
    </recommendedName>
    <alternativeName>
        <fullName evidence="12 15">M1G-methyltransferase</fullName>
    </alternativeName>
    <alternativeName>
        <fullName evidence="13 15">tRNA [GM37] methyltransferase</fullName>
    </alternativeName>
</protein>
<dbReference type="EC" id="2.1.1.228" evidence="5 15"/>
<dbReference type="NCBIfam" id="TIGR00088">
    <property type="entry name" value="trmD"/>
    <property type="match status" value="1"/>
</dbReference>
<evidence type="ECO:0000256" key="2">
    <source>
        <dbReference type="ARBA" id="ARBA00004496"/>
    </source>
</evidence>
<comment type="subunit">
    <text evidence="4 15 17">Homodimer.</text>
</comment>
<dbReference type="EMBL" id="AP014610">
    <property type="protein sequence ID" value="BBA17763.1"/>
    <property type="molecule type" value="Genomic_DNA"/>
</dbReference>
<dbReference type="PANTHER" id="PTHR46417">
    <property type="entry name" value="TRNA (GUANINE-N(1)-)-METHYLTRANSFERASE"/>
    <property type="match status" value="1"/>
</dbReference>
<keyword evidence="11 15" id="KW-0819">tRNA processing</keyword>
<evidence type="ECO:0000256" key="5">
    <source>
        <dbReference type="ARBA" id="ARBA00012807"/>
    </source>
</evidence>
<comment type="subcellular location">
    <subcellularLocation>
        <location evidence="2 15 17">Cytoplasm</location>
    </subcellularLocation>
</comment>
<dbReference type="GO" id="GO:0005829">
    <property type="term" value="C:cytosol"/>
    <property type="evidence" value="ECO:0007669"/>
    <property type="project" value="TreeGrafter"/>
</dbReference>
<evidence type="ECO:0000256" key="16">
    <source>
        <dbReference type="PIRSR" id="PIRSR000386-1"/>
    </source>
</evidence>
<dbReference type="PIRSF" id="PIRSF000386">
    <property type="entry name" value="tRNA_mtase"/>
    <property type="match status" value="1"/>
</dbReference>
<dbReference type="FunFam" id="3.40.1280.10:FF:000001">
    <property type="entry name" value="tRNA (guanine-N(1)-)-methyltransferase"/>
    <property type="match status" value="1"/>
</dbReference>
<comment type="catalytic activity">
    <reaction evidence="14 15 17">
        <text>guanosine(37) in tRNA + S-adenosyl-L-methionine = N(1)-methylguanosine(37) in tRNA + S-adenosyl-L-homocysteine + H(+)</text>
        <dbReference type="Rhea" id="RHEA:36899"/>
        <dbReference type="Rhea" id="RHEA-COMP:10145"/>
        <dbReference type="Rhea" id="RHEA-COMP:10147"/>
        <dbReference type="ChEBI" id="CHEBI:15378"/>
        <dbReference type="ChEBI" id="CHEBI:57856"/>
        <dbReference type="ChEBI" id="CHEBI:59789"/>
        <dbReference type="ChEBI" id="CHEBI:73542"/>
        <dbReference type="ChEBI" id="CHEBI:74269"/>
        <dbReference type="EC" id="2.1.1.228"/>
    </reaction>
</comment>
<reference evidence="19 20" key="1">
    <citation type="submission" date="2014-06" db="EMBL/GenBank/DDBJ databases">
        <title>Genome sequence of the intracellular symbiont Blattabacterium cuenoti, strain CPU2 from the wood feeding cockroach Cryptocercus punctulatus.</title>
        <authorList>
            <person name="Kinjo Y."/>
            <person name="Ohkuma M."/>
            <person name="Tokuda G."/>
        </authorList>
    </citation>
    <scope>NUCLEOTIDE SEQUENCE [LARGE SCALE GENOMIC DNA]</scope>
    <source>
        <strain evidence="19 20">CPU2</strain>
    </source>
</reference>
<evidence type="ECO:0000313" key="20">
    <source>
        <dbReference type="Proteomes" id="UP000262607"/>
    </source>
</evidence>
<feature type="binding site" evidence="15 16">
    <location>
        <position position="112"/>
    </location>
    <ligand>
        <name>S-adenosyl-L-methionine</name>
        <dbReference type="ChEBI" id="CHEBI:59789"/>
    </ligand>
</feature>
<dbReference type="Proteomes" id="UP000262607">
    <property type="component" value="Chromosome"/>
</dbReference>
<organism evidence="19 20">
    <name type="scientific">Blattabacterium punctulatus CPU2</name>
    <dbReference type="NCBI Taxonomy" id="1457032"/>
    <lineage>
        <taxon>Bacteria</taxon>
        <taxon>Pseudomonadati</taxon>
        <taxon>Bacteroidota</taxon>
        <taxon>Flavobacteriia</taxon>
        <taxon>Flavobacteriales</taxon>
        <taxon>Blattabacteriaceae</taxon>
        <taxon>Blattabacterium</taxon>
    </lineage>
</organism>
<dbReference type="GeneID" id="66556813"/>
<comment type="caution">
    <text evidence="15">Lacks conserved residue(s) required for the propagation of feature annotation.</text>
</comment>